<evidence type="ECO:0000313" key="4">
    <source>
        <dbReference type="EMBL" id="PZQ50044.1"/>
    </source>
</evidence>
<dbReference type="EMBL" id="QFPW01000005">
    <property type="protein sequence ID" value="PZQ50044.1"/>
    <property type="molecule type" value="Genomic_DNA"/>
</dbReference>
<comment type="subcellular location">
    <subcellularLocation>
        <location evidence="1">Periplasm</location>
    </subcellularLocation>
</comment>
<comment type="similarity">
    <text evidence="2">Belongs to the bacterial solute-binding protein 1 family.</text>
</comment>
<dbReference type="AlphaFoldDB" id="A0A2W5NAI1"/>
<name>A0A2W5NAI1_RHOSU</name>
<organism evidence="4 5">
    <name type="scientific">Rhodovulum sulfidophilum</name>
    <name type="common">Rhodobacter sulfidophilus</name>
    <dbReference type="NCBI Taxonomy" id="35806"/>
    <lineage>
        <taxon>Bacteria</taxon>
        <taxon>Pseudomonadati</taxon>
        <taxon>Pseudomonadota</taxon>
        <taxon>Alphaproteobacteria</taxon>
        <taxon>Rhodobacterales</taxon>
        <taxon>Paracoccaceae</taxon>
        <taxon>Rhodovulum</taxon>
    </lineage>
</organism>
<dbReference type="InterPro" id="IPR006059">
    <property type="entry name" value="SBP"/>
</dbReference>
<sequence>MISGEPPRFLASLALAMGLTALASGLAQAQDTSLRMWTFLNPEGTSGREKALARIIQDFEAANPGVRIQVEQQVWDQLTPKFLAAHDAGSAPDVVWVNSDLLGTVIQSGALADIRSQFTDADLADLDNELLRAATVDGALYGTGQSYMIYGLIARGRYLAEAGVTEDSIRSWDDLLEVARKLTVREGDTVTRWGLCQNLGMTKVDPGVLLAHLLTGAGDTPAFDAAGQAHWANERGVEGIRRVVELIDEGVSPPEAVNWNNDEMYDQFAAGRCAMITGASVRVGNMQGATGDDAISFIRYPSGTPGTPSNHAISNWTTGVWSGSPRKEEAARLIAALSSPEADQEWVTMGGTIPFRASTATTLADHMGEEKYRFLGTAMDYIRASGWVPPFGADISGYRDDMNRAIQQVLLRGADPLAALSEAEQAYNGRHGY</sequence>
<evidence type="ECO:0008006" key="6">
    <source>
        <dbReference type="Google" id="ProtNLM"/>
    </source>
</evidence>
<evidence type="ECO:0000256" key="3">
    <source>
        <dbReference type="SAM" id="SignalP"/>
    </source>
</evidence>
<feature type="signal peptide" evidence="3">
    <location>
        <begin position="1"/>
        <end position="29"/>
    </location>
</feature>
<protein>
    <recommendedName>
        <fullName evidence="6">Sugar ABC transporter substrate-binding protein</fullName>
    </recommendedName>
</protein>
<comment type="caution">
    <text evidence="4">The sequence shown here is derived from an EMBL/GenBank/DDBJ whole genome shotgun (WGS) entry which is preliminary data.</text>
</comment>
<evidence type="ECO:0000313" key="5">
    <source>
        <dbReference type="Proteomes" id="UP000249185"/>
    </source>
</evidence>
<dbReference type="GO" id="GO:0042597">
    <property type="term" value="C:periplasmic space"/>
    <property type="evidence" value="ECO:0007669"/>
    <property type="project" value="UniProtKB-SubCell"/>
</dbReference>
<dbReference type="CDD" id="cd13585">
    <property type="entry name" value="PBP2_TMBP_like"/>
    <property type="match status" value="1"/>
</dbReference>
<evidence type="ECO:0000256" key="1">
    <source>
        <dbReference type="ARBA" id="ARBA00004418"/>
    </source>
</evidence>
<dbReference type="Pfam" id="PF01547">
    <property type="entry name" value="SBP_bac_1"/>
    <property type="match status" value="1"/>
</dbReference>
<dbReference type="Gene3D" id="3.40.190.10">
    <property type="entry name" value="Periplasmic binding protein-like II"/>
    <property type="match status" value="1"/>
</dbReference>
<dbReference type="PANTHER" id="PTHR43649:SF12">
    <property type="entry name" value="DIACETYLCHITOBIOSE BINDING PROTEIN DASA"/>
    <property type="match status" value="1"/>
</dbReference>
<proteinExistence type="inferred from homology"/>
<dbReference type="PANTHER" id="PTHR43649">
    <property type="entry name" value="ARABINOSE-BINDING PROTEIN-RELATED"/>
    <property type="match status" value="1"/>
</dbReference>
<dbReference type="Proteomes" id="UP000249185">
    <property type="component" value="Unassembled WGS sequence"/>
</dbReference>
<feature type="chain" id="PRO_5015878698" description="Sugar ABC transporter substrate-binding protein" evidence="3">
    <location>
        <begin position="30"/>
        <end position="433"/>
    </location>
</feature>
<dbReference type="SUPFAM" id="SSF53850">
    <property type="entry name" value="Periplasmic binding protein-like II"/>
    <property type="match status" value="1"/>
</dbReference>
<reference evidence="4 5" key="1">
    <citation type="submission" date="2017-08" db="EMBL/GenBank/DDBJ databases">
        <title>Infants hospitalized years apart are colonized by the same room-sourced microbial strains.</title>
        <authorList>
            <person name="Brooks B."/>
            <person name="Olm M.R."/>
            <person name="Firek B.A."/>
            <person name="Baker R."/>
            <person name="Thomas B.C."/>
            <person name="Morowitz M.J."/>
            <person name="Banfield J.F."/>
        </authorList>
    </citation>
    <scope>NUCLEOTIDE SEQUENCE [LARGE SCALE GENOMIC DNA]</scope>
    <source>
        <strain evidence="4">S2_005_002_R2_34</strain>
    </source>
</reference>
<gene>
    <name evidence="4" type="ORF">DI556_08190</name>
</gene>
<dbReference type="InterPro" id="IPR050490">
    <property type="entry name" value="Bact_solute-bd_prot1"/>
</dbReference>
<evidence type="ECO:0000256" key="2">
    <source>
        <dbReference type="ARBA" id="ARBA00008520"/>
    </source>
</evidence>
<accession>A0A2W5NAI1</accession>
<keyword evidence="3" id="KW-0732">Signal</keyword>